<evidence type="ECO:0000259" key="4">
    <source>
        <dbReference type="Pfam" id="PF03486"/>
    </source>
</evidence>
<feature type="domain" description="RsdA/BaiN/AoA(So)-like insert" evidence="5">
    <location>
        <begin position="194"/>
        <end position="341"/>
    </location>
</feature>
<comment type="caution">
    <text evidence="6">The sequence shown here is derived from an EMBL/GenBank/DDBJ whole genome shotgun (WGS) entry which is preliminary data.</text>
</comment>
<proteinExistence type="predicted"/>
<keyword evidence="3" id="KW-0274">FAD</keyword>
<evidence type="ECO:0000259" key="5">
    <source>
        <dbReference type="Pfam" id="PF22780"/>
    </source>
</evidence>
<dbReference type="Pfam" id="PF03486">
    <property type="entry name" value="HI0933_like"/>
    <property type="match status" value="1"/>
</dbReference>
<gene>
    <name evidence="6" type="ORF">IPN91_01090</name>
</gene>
<evidence type="ECO:0000313" key="6">
    <source>
        <dbReference type="EMBL" id="MBK8571241.1"/>
    </source>
</evidence>
<dbReference type="InterPro" id="IPR055178">
    <property type="entry name" value="RsdA/BaiN/AoA(So)-like_dom"/>
</dbReference>
<dbReference type="InterPro" id="IPR004792">
    <property type="entry name" value="BaiN-like"/>
</dbReference>
<dbReference type="PANTHER" id="PTHR42887:SF2">
    <property type="entry name" value="OS12G0638800 PROTEIN"/>
    <property type="match status" value="1"/>
</dbReference>
<feature type="domain" description="RsdA/BaiN/AoA(So)-like Rossmann fold-like" evidence="4">
    <location>
        <begin position="3"/>
        <end position="408"/>
    </location>
</feature>
<reference evidence="6 7" key="1">
    <citation type="submission" date="2020-10" db="EMBL/GenBank/DDBJ databases">
        <title>Connecting structure to function with the recovery of over 1000 high-quality activated sludge metagenome-assembled genomes encoding full-length rRNA genes using long-read sequencing.</title>
        <authorList>
            <person name="Singleton C.M."/>
            <person name="Petriglieri F."/>
            <person name="Kristensen J.M."/>
            <person name="Kirkegaard R.H."/>
            <person name="Michaelsen T.Y."/>
            <person name="Andersen M.H."/>
            <person name="Karst S.M."/>
            <person name="Dueholm M.S."/>
            <person name="Nielsen P.H."/>
            <person name="Albertsen M."/>
        </authorList>
    </citation>
    <scope>NUCLEOTIDE SEQUENCE [LARGE SCALE GENOMIC DNA]</scope>
    <source>
        <strain evidence="6">OdNE_18-Q3-R46-58_MAXAC.008</strain>
    </source>
</reference>
<evidence type="ECO:0000313" key="7">
    <source>
        <dbReference type="Proteomes" id="UP000709959"/>
    </source>
</evidence>
<dbReference type="InterPro" id="IPR023166">
    <property type="entry name" value="BaiN-like_dom_sf"/>
</dbReference>
<dbReference type="PANTHER" id="PTHR42887">
    <property type="entry name" value="OS12G0638800 PROTEIN"/>
    <property type="match status" value="1"/>
</dbReference>
<protein>
    <submittedName>
        <fullName evidence="6">Aminoacetone oxidase family FAD-binding enzyme</fullName>
    </submittedName>
</protein>
<dbReference type="NCBIfam" id="TIGR00275">
    <property type="entry name" value="aminoacetone oxidase family FAD-binding enzyme"/>
    <property type="match status" value="1"/>
</dbReference>
<dbReference type="Gene3D" id="3.50.50.60">
    <property type="entry name" value="FAD/NAD(P)-binding domain"/>
    <property type="match status" value="1"/>
</dbReference>
<name>A0A936EZP4_9BACT</name>
<dbReference type="Gene3D" id="1.10.8.260">
    <property type="entry name" value="HI0933 insert domain-like"/>
    <property type="match status" value="1"/>
</dbReference>
<dbReference type="PRINTS" id="PR00411">
    <property type="entry name" value="PNDRDTASEI"/>
</dbReference>
<evidence type="ECO:0000256" key="2">
    <source>
        <dbReference type="ARBA" id="ARBA00022630"/>
    </source>
</evidence>
<dbReference type="Pfam" id="PF22780">
    <property type="entry name" value="HI0933_like_1st"/>
    <property type="match status" value="1"/>
</dbReference>
<dbReference type="AlphaFoldDB" id="A0A936EZP4"/>
<sequence length="412" mass="43410">MAKVIVVGGGAAGLVAAWRAASLGHDVQLLEANNRLGVKLRISGGGKCNITHGGSPRALLEAFSRPQARFLRPSLLAFDNQAVLDLLHREGVETYTRDNGRVFPLDRQGSAGAVVAAFETLVRRAGVDVRTGARVTALRGQAPRVDGLALDGVPITGEVFIFATGGASYPETGTRGEVLGWLKGLGVPVRPWFPALAPIPLQCPRPAWEGVSLREGELRLAAGVTGRRLSAYKGDLVFTKAGVSGPAALELSQAAEQARRDGAAWLTYAAQLEPAETVEAALLEEQRTNPRLLAATWLQRHLPERLVAPLLQEAGLERDLMLKELPKAGRKALVALVTALPLGEPQPVPLARGEVAAGGVELGAVDPRTMALNGWDNLRVCGELLDVDGPVGGYNLQAAFSTGYAAGSILKN</sequence>
<dbReference type="SUPFAM" id="SSF51905">
    <property type="entry name" value="FAD/NAD(P)-binding domain"/>
    <property type="match status" value="1"/>
</dbReference>
<dbReference type="EMBL" id="JADKCH010000001">
    <property type="protein sequence ID" value="MBK8571241.1"/>
    <property type="molecule type" value="Genomic_DNA"/>
</dbReference>
<dbReference type="SUPFAM" id="SSF160996">
    <property type="entry name" value="HI0933 insert domain-like"/>
    <property type="match status" value="1"/>
</dbReference>
<dbReference type="InterPro" id="IPR036188">
    <property type="entry name" value="FAD/NAD-bd_sf"/>
</dbReference>
<dbReference type="InterPro" id="IPR057661">
    <property type="entry name" value="RsdA/BaiN/AoA(So)_Rossmann"/>
</dbReference>
<dbReference type="Proteomes" id="UP000709959">
    <property type="component" value="Unassembled WGS sequence"/>
</dbReference>
<organism evidence="6 7">
    <name type="scientific">Candidatus Geothrix odensensis</name>
    <dbReference type="NCBI Taxonomy" id="2954440"/>
    <lineage>
        <taxon>Bacteria</taxon>
        <taxon>Pseudomonadati</taxon>
        <taxon>Acidobacteriota</taxon>
        <taxon>Holophagae</taxon>
        <taxon>Holophagales</taxon>
        <taxon>Holophagaceae</taxon>
        <taxon>Geothrix</taxon>
    </lineage>
</organism>
<dbReference type="Gene3D" id="2.40.30.10">
    <property type="entry name" value="Translation factors"/>
    <property type="match status" value="1"/>
</dbReference>
<accession>A0A936EZP4</accession>
<keyword evidence="2" id="KW-0285">Flavoprotein</keyword>
<evidence type="ECO:0000256" key="3">
    <source>
        <dbReference type="ARBA" id="ARBA00022827"/>
    </source>
</evidence>
<evidence type="ECO:0000256" key="1">
    <source>
        <dbReference type="ARBA" id="ARBA00001974"/>
    </source>
</evidence>
<comment type="cofactor">
    <cofactor evidence="1">
        <name>FAD</name>
        <dbReference type="ChEBI" id="CHEBI:57692"/>
    </cofactor>
</comment>